<keyword evidence="2" id="KW-0813">Transport</keyword>
<sequence>MSLLVNNAIIYANLLTLLAISLTITYITTSVPNFAQGSFAVFSSYFAYLMYTVFSFPTPYLSIPFSIAFGAVIGVSTYLLVLKPLIKKEASILILMIATLSWDLILFGLIGIFSESMSKLIKADASKFNFISLDFKLAGIKGILLSSTLAVVLSLALLFFLLYKTKFGVAMRASMENPSLAEIMGVNVETTRLFSWLLSGAFSGLAGALLPFLQETFQATGQMIIVSIFAASIVGGLSTIYGAILGGYLVGLSESLVTFWLSKVFGMSVLVYTKAVSLTILILTLLFIPKGLTSVNWRRYLWRWKP</sequence>
<keyword evidence="6 9" id="KW-1133">Transmembrane helix</keyword>
<evidence type="ECO:0000256" key="8">
    <source>
        <dbReference type="ARBA" id="ARBA00037998"/>
    </source>
</evidence>
<name>A0ABZ3H3I0_GEOAI</name>
<evidence type="ECO:0000256" key="6">
    <source>
        <dbReference type="ARBA" id="ARBA00022989"/>
    </source>
</evidence>
<keyword evidence="5" id="KW-0029">Amino-acid transport</keyword>
<feature type="transmembrane region" description="Helical" evidence="9">
    <location>
        <begin position="269"/>
        <end position="288"/>
    </location>
</feature>
<evidence type="ECO:0000256" key="2">
    <source>
        <dbReference type="ARBA" id="ARBA00022448"/>
    </source>
</evidence>
<comment type="similarity">
    <text evidence="8">Belongs to the binding-protein-dependent transport system permease family. LivHM subfamily.</text>
</comment>
<evidence type="ECO:0000256" key="7">
    <source>
        <dbReference type="ARBA" id="ARBA00023136"/>
    </source>
</evidence>
<dbReference type="CDD" id="cd06582">
    <property type="entry name" value="TM_PBP1_LivH_like"/>
    <property type="match status" value="1"/>
</dbReference>
<comment type="subcellular location">
    <subcellularLocation>
        <location evidence="1">Cell membrane</location>
        <topology evidence="1">Multi-pass membrane protein</topology>
    </subcellularLocation>
</comment>
<evidence type="ECO:0000256" key="3">
    <source>
        <dbReference type="ARBA" id="ARBA00022475"/>
    </source>
</evidence>
<feature type="transmembrane region" description="Helical" evidence="9">
    <location>
        <begin position="143"/>
        <end position="163"/>
    </location>
</feature>
<keyword evidence="7 9" id="KW-0472">Membrane</keyword>
<organism evidence="10 11">
    <name type="scientific">Geoglobus acetivorans</name>
    <dbReference type="NCBI Taxonomy" id="565033"/>
    <lineage>
        <taxon>Archaea</taxon>
        <taxon>Methanobacteriati</taxon>
        <taxon>Methanobacteriota</taxon>
        <taxon>Archaeoglobi</taxon>
        <taxon>Archaeoglobales</taxon>
        <taxon>Archaeoglobaceae</taxon>
        <taxon>Geoglobus</taxon>
    </lineage>
</organism>
<dbReference type="GeneID" id="90448379"/>
<evidence type="ECO:0000313" key="11">
    <source>
        <dbReference type="Proteomes" id="UP001492541"/>
    </source>
</evidence>
<evidence type="ECO:0000313" key="10">
    <source>
        <dbReference type="EMBL" id="XAT64126.1"/>
    </source>
</evidence>
<evidence type="ECO:0000256" key="4">
    <source>
        <dbReference type="ARBA" id="ARBA00022692"/>
    </source>
</evidence>
<keyword evidence="11" id="KW-1185">Reference proteome</keyword>
<proteinExistence type="inferred from homology"/>
<evidence type="ECO:0000256" key="5">
    <source>
        <dbReference type="ARBA" id="ARBA00022970"/>
    </source>
</evidence>
<dbReference type="InterPro" id="IPR001851">
    <property type="entry name" value="ABC_transp_permease"/>
</dbReference>
<gene>
    <name evidence="10" type="ORF">LPQ35_01800</name>
</gene>
<accession>A0ABZ3H3I0</accession>
<feature type="transmembrane region" description="Helical" evidence="9">
    <location>
        <begin position="92"/>
        <end position="113"/>
    </location>
</feature>
<dbReference type="InterPro" id="IPR052157">
    <property type="entry name" value="BCAA_transport_permease"/>
</dbReference>
<dbReference type="PANTHER" id="PTHR11795:SF449">
    <property type="entry name" value="BRANCHED-CHAIN AMINO ACID TRANSPORT PERMEASE PROTEIN LIVH-RELATED"/>
    <property type="match status" value="1"/>
</dbReference>
<evidence type="ECO:0000256" key="1">
    <source>
        <dbReference type="ARBA" id="ARBA00004651"/>
    </source>
</evidence>
<protein>
    <submittedName>
        <fullName evidence="10">Branched-chain amino acid ABC transporter permease</fullName>
    </submittedName>
</protein>
<dbReference type="Proteomes" id="UP001492541">
    <property type="component" value="Chromosome"/>
</dbReference>
<dbReference type="Pfam" id="PF02653">
    <property type="entry name" value="BPD_transp_2"/>
    <property type="match status" value="1"/>
</dbReference>
<feature type="transmembrane region" description="Helical" evidence="9">
    <location>
        <begin position="193"/>
        <end position="213"/>
    </location>
</feature>
<dbReference type="RefSeq" id="WP_193806409.1">
    <property type="nucleotide sequence ID" value="NZ_CP087714.1"/>
</dbReference>
<feature type="transmembrane region" description="Helical" evidence="9">
    <location>
        <begin position="225"/>
        <end position="249"/>
    </location>
</feature>
<keyword evidence="3" id="KW-1003">Cell membrane</keyword>
<reference evidence="10 11" key="1">
    <citation type="submission" date="2021-11" db="EMBL/GenBank/DDBJ databases">
        <title>Whole genome of Geoglobus acetivorans.</title>
        <authorList>
            <person name="Liu D."/>
        </authorList>
    </citation>
    <scope>NUCLEOTIDE SEQUENCE [LARGE SCALE GENOMIC DNA]</scope>
    <source>
        <strain evidence="10 11">SBH6</strain>
    </source>
</reference>
<feature type="transmembrane region" description="Helical" evidence="9">
    <location>
        <begin position="61"/>
        <end position="80"/>
    </location>
</feature>
<evidence type="ECO:0000256" key="9">
    <source>
        <dbReference type="SAM" id="Phobius"/>
    </source>
</evidence>
<keyword evidence="4 9" id="KW-0812">Transmembrane</keyword>
<dbReference type="PANTHER" id="PTHR11795">
    <property type="entry name" value="BRANCHED-CHAIN AMINO ACID TRANSPORT SYSTEM PERMEASE PROTEIN LIVH"/>
    <property type="match status" value="1"/>
</dbReference>
<feature type="transmembrane region" description="Helical" evidence="9">
    <location>
        <begin position="9"/>
        <end position="28"/>
    </location>
</feature>
<dbReference type="EMBL" id="CP087714">
    <property type="protein sequence ID" value="XAT64126.1"/>
    <property type="molecule type" value="Genomic_DNA"/>
</dbReference>